<feature type="region of interest" description="Disordered" evidence="1">
    <location>
        <begin position="216"/>
        <end position="240"/>
    </location>
</feature>
<accession>A0A1G7KXX1</accession>
<name>A0A1G7KXX1_9BACT</name>
<keyword evidence="2" id="KW-0732">Signal</keyword>
<dbReference type="RefSeq" id="WP_083345307.1">
    <property type="nucleotide sequence ID" value="NZ_LT629690.1"/>
</dbReference>
<evidence type="ECO:0008006" key="5">
    <source>
        <dbReference type="Google" id="ProtNLM"/>
    </source>
</evidence>
<dbReference type="Proteomes" id="UP000182427">
    <property type="component" value="Chromosome I"/>
</dbReference>
<proteinExistence type="predicted"/>
<gene>
    <name evidence="3" type="ORF">SAMN05444167_2355</name>
</gene>
<feature type="compositionally biased region" description="Gly residues" evidence="1">
    <location>
        <begin position="90"/>
        <end position="101"/>
    </location>
</feature>
<feature type="compositionally biased region" description="Polar residues" evidence="1">
    <location>
        <begin position="219"/>
        <end position="235"/>
    </location>
</feature>
<dbReference type="InterPro" id="IPR021455">
    <property type="entry name" value="DUF3106"/>
</dbReference>
<organism evidence="3 4">
    <name type="scientific">Terriglobus roseus</name>
    <dbReference type="NCBI Taxonomy" id="392734"/>
    <lineage>
        <taxon>Bacteria</taxon>
        <taxon>Pseudomonadati</taxon>
        <taxon>Acidobacteriota</taxon>
        <taxon>Terriglobia</taxon>
        <taxon>Terriglobales</taxon>
        <taxon>Acidobacteriaceae</taxon>
        <taxon>Terriglobus</taxon>
    </lineage>
</organism>
<feature type="region of interest" description="Disordered" evidence="1">
    <location>
        <begin position="82"/>
        <end position="111"/>
    </location>
</feature>
<reference evidence="4" key="1">
    <citation type="submission" date="2016-10" db="EMBL/GenBank/DDBJ databases">
        <authorList>
            <person name="Varghese N."/>
            <person name="Submissions S."/>
        </authorList>
    </citation>
    <scope>NUCLEOTIDE SEQUENCE [LARGE SCALE GENOMIC DNA]</scope>
    <source>
        <strain evidence="4">GAS232</strain>
    </source>
</reference>
<dbReference type="OrthoDB" id="122851at2"/>
<dbReference type="AlphaFoldDB" id="A0A1G7KXX1"/>
<evidence type="ECO:0000313" key="3">
    <source>
        <dbReference type="EMBL" id="SDF42098.1"/>
    </source>
</evidence>
<evidence type="ECO:0000256" key="2">
    <source>
        <dbReference type="SAM" id="SignalP"/>
    </source>
</evidence>
<dbReference type="Pfam" id="PF11304">
    <property type="entry name" value="DUF3106"/>
    <property type="match status" value="1"/>
</dbReference>
<dbReference type="EMBL" id="LT629690">
    <property type="protein sequence ID" value="SDF42098.1"/>
    <property type="molecule type" value="Genomic_DNA"/>
</dbReference>
<keyword evidence="4" id="KW-1185">Reference proteome</keyword>
<feature type="chain" id="PRO_5009241727" description="DUF3106 domain-containing protein" evidence="2">
    <location>
        <begin position="31"/>
        <end position="256"/>
    </location>
</feature>
<feature type="signal peptide" evidence="2">
    <location>
        <begin position="1"/>
        <end position="30"/>
    </location>
</feature>
<protein>
    <recommendedName>
        <fullName evidence="5">DUF3106 domain-containing protein</fullName>
    </recommendedName>
</protein>
<evidence type="ECO:0000313" key="4">
    <source>
        <dbReference type="Proteomes" id="UP000182427"/>
    </source>
</evidence>
<sequence>MNSRFSITTFKLRQTAAAALFVALGMTCMAQGNRNRNAQGGGVPHQPNFGGGGGHVPNYGGGAPHAPNYGGGSNVRPAMPQGGQQQINGRPGGNGFAGQSGQGAVIGPQRPRGEHLDQWMQQHQNLSPQQQQRALQKEPGFNQLPQQTQQRMTERLNRLNSMSPQQREKVIQRGEAMERLSPQQRVQVRGAMGQLSALPEDRRRAVARSFRELRAMPPEQQNQMLNSPQYHQQFSDQERGTLGNLLSVSPMLPQNQ</sequence>
<evidence type="ECO:0000256" key="1">
    <source>
        <dbReference type="SAM" id="MobiDB-lite"/>
    </source>
</evidence>